<accession>A0A6B0UR94</accession>
<dbReference type="AlphaFoldDB" id="A0A6B0UR94"/>
<organism evidence="1">
    <name type="scientific">Ixodes ricinus</name>
    <name type="common">Common tick</name>
    <name type="synonym">Acarus ricinus</name>
    <dbReference type="NCBI Taxonomy" id="34613"/>
    <lineage>
        <taxon>Eukaryota</taxon>
        <taxon>Metazoa</taxon>
        <taxon>Ecdysozoa</taxon>
        <taxon>Arthropoda</taxon>
        <taxon>Chelicerata</taxon>
        <taxon>Arachnida</taxon>
        <taxon>Acari</taxon>
        <taxon>Parasitiformes</taxon>
        <taxon>Ixodida</taxon>
        <taxon>Ixodoidea</taxon>
        <taxon>Ixodidae</taxon>
        <taxon>Ixodinae</taxon>
        <taxon>Ixodes</taxon>
    </lineage>
</organism>
<name>A0A6B0UR94_IXORI</name>
<reference evidence="1" key="1">
    <citation type="submission" date="2019-12" db="EMBL/GenBank/DDBJ databases">
        <title>An insight into the sialome of adult female Ixodes ricinus ticks feeding for 6 days.</title>
        <authorList>
            <person name="Perner J."/>
            <person name="Ribeiro J.M.C."/>
        </authorList>
    </citation>
    <scope>NUCLEOTIDE SEQUENCE</scope>
    <source>
        <strain evidence="1">Semi-engorged</strain>
        <tissue evidence="1">Salivary glands</tissue>
    </source>
</reference>
<sequence>MSSLGRSAVTSAAISTSVNAAVVPENYDHTRSTTDNTEKEESVRQIQCVVDVATNYPGSGVRAPLRSNGALGVCVGSRKRPLRHRYLRGCCGKARRLSKERGLFGVAEFDISIFCPTPFEIKNKKCMRFSA</sequence>
<dbReference type="EMBL" id="GIFC01010234">
    <property type="protein sequence ID" value="MXU92317.1"/>
    <property type="molecule type" value="Transcribed_RNA"/>
</dbReference>
<evidence type="ECO:0000313" key="1">
    <source>
        <dbReference type="EMBL" id="MXU92317.1"/>
    </source>
</evidence>
<proteinExistence type="predicted"/>
<protein>
    <submittedName>
        <fullName evidence="1">Putative secreted protein</fullName>
    </submittedName>
</protein>